<accession>A0ABT1NWT7</accession>
<keyword evidence="4" id="KW-1003">Cell membrane</keyword>
<evidence type="ECO:0000313" key="11">
    <source>
        <dbReference type="EMBL" id="MCQ3828355.1"/>
    </source>
</evidence>
<evidence type="ECO:0000256" key="5">
    <source>
        <dbReference type="ARBA" id="ARBA00022500"/>
    </source>
</evidence>
<proteinExistence type="inferred from homology"/>
<reference evidence="11" key="1">
    <citation type="thesis" date="2020" institute="Technische Universitat Dresden" country="Dresden, Germany">
        <title>The Agarolytic System of Microbulbifer elongatus PORT2, Isolated from Batu Karas, Pangandaran West Java Indonesia.</title>
        <authorList>
            <person name="Anggraeni S.R."/>
        </authorList>
    </citation>
    <scope>NUCLEOTIDE SEQUENCE</scope>
    <source>
        <strain evidence="11">PORT2</strain>
    </source>
</reference>
<organism evidence="11 12">
    <name type="scientific">Microbulbifer elongatus</name>
    <dbReference type="NCBI Taxonomy" id="86173"/>
    <lineage>
        <taxon>Bacteria</taxon>
        <taxon>Pseudomonadati</taxon>
        <taxon>Pseudomonadota</taxon>
        <taxon>Gammaproteobacteria</taxon>
        <taxon>Cellvibrionales</taxon>
        <taxon>Microbulbiferaceae</taxon>
        <taxon>Microbulbifer</taxon>
    </lineage>
</organism>
<dbReference type="PANTHER" id="PTHR35091:SF2">
    <property type="entry name" value="FLAGELLAR PROTEIN FLIL"/>
    <property type="match status" value="1"/>
</dbReference>
<dbReference type="RefSeq" id="WP_255873206.1">
    <property type="nucleotide sequence ID" value="NZ_JACASI010000011.1"/>
</dbReference>
<keyword evidence="11" id="KW-0969">Cilium</keyword>
<keyword evidence="10" id="KW-0997">Cell inner membrane</keyword>
<evidence type="ECO:0000313" key="12">
    <source>
        <dbReference type="Proteomes" id="UP001205566"/>
    </source>
</evidence>
<comment type="function">
    <text evidence="1 10">Controls the rotational direction of flagella during chemotaxis.</text>
</comment>
<comment type="similarity">
    <text evidence="3 10">Belongs to the FliL family.</text>
</comment>
<evidence type="ECO:0000256" key="8">
    <source>
        <dbReference type="ARBA" id="ARBA00022989"/>
    </source>
</evidence>
<dbReference type="InterPro" id="IPR005503">
    <property type="entry name" value="FliL"/>
</dbReference>
<comment type="caution">
    <text evidence="11">The sequence shown here is derived from an EMBL/GenBank/DDBJ whole genome shotgun (WGS) entry which is preliminary data.</text>
</comment>
<evidence type="ECO:0000256" key="3">
    <source>
        <dbReference type="ARBA" id="ARBA00008281"/>
    </source>
</evidence>
<evidence type="ECO:0000256" key="7">
    <source>
        <dbReference type="ARBA" id="ARBA00022779"/>
    </source>
</evidence>
<dbReference type="EMBL" id="JACASI010000011">
    <property type="protein sequence ID" value="MCQ3828355.1"/>
    <property type="molecule type" value="Genomic_DNA"/>
</dbReference>
<dbReference type="NCBIfam" id="NF005435">
    <property type="entry name" value="PRK07021.1"/>
    <property type="match status" value="1"/>
</dbReference>
<evidence type="ECO:0000256" key="1">
    <source>
        <dbReference type="ARBA" id="ARBA00002254"/>
    </source>
</evidence>
<dbReference type="PANTHER" id="PTHR35091">
    <property type="entry name" value="FLAGELLAR PROTEIN FLIL"/>
    <property type="match status" value="1"/>
</dbReference>
<protein>
    <recommendedName>
        <fullName evidence="10">Flagellar protein FliL</fullName>
    </recommendedName>
</protein>
<sequence length="161" mass="17782">MAEDTSGKNRGLFWVAIVGVSLITILVGLNIYLLLRDDAGTASVAEEQQNAPDRSDNPIFVRIDPFTVNLQGDQLANRLLYVGISLQVGNDETRDFLLEHMPQVRSRLLILHSVQSPAGLATLEGKENLVQGILNTLSEPMSNKQPQLLIDDVLFTEFIVQ</sequence>
<evidence type="ECO:0000256" key="4">
    <source>
        <dbReference type="ARBA" id="ARBA00022475"/>
    </source>
</evidence>
<keyword evidence="12" id="KW-1185">Reference proteome</keyword>
<feature type="transmembrane region" description="Helical" evidence="10">
    <location>
        <begin position="12"/>
        <end position="35"/>
    </location>
</feature>
<evidence type="ECO:0000256" key="6">
    <source>
        <dbReference type="ARBA" id="ARBA00022692"/>
    </source>
</evidence>
<keyword evidence="9 10" id="KW-0472">Membrane</keyword>
<gene>
    <name evidence="11" type="primary">fliL</name>
    <name evidence="11" type="ORF">HXX02_02750</name>
</gene>
<keyword evidence="7 10" id="KW-0283">Flagellar rotation</keyword>
<evidence type="ECO:0000256" key="10">
    <source>
        <dbReference type="RuleBase" id="RU364125"/>
    </source>
</evidence>
<dbReference type="Proteomes" id="UP001205566">
    <property type="component" value="Unassembled WGS sequence"/>
</dbReference>
<comment type="subcellular location">
    <subcellularLocation>
        <location evidence="10">Cell inner membrane</location>
    </subcellularLocation>
    <subcellularLocation>
        <location evidence="2">Cell membrane</location>
        <topology evidence="2">Single-pass membrane protein</topology>
    </subcellularLocation>
</comment>
<keyword evidence="11" id="KW-0282">Flagellum</keyword>
<keyword evidence="5 10" id="KW-0145">Chemotaxis</keyword>
<evidence type="ECO:0000256" key="2">
    <source>
        <dbReference type="ARBA" id="ARBA00004162"/>
    </source>
</evidence>
<evidence type="ECO:0000256" key="9">
    <source>
        <dbReference type="ARBA" id="ARBA00023136"/>
    </source>
</evidence>
<dbReference type="Pfam" id="PF03748">
    <property type="entry name" value="FliL"/>
    <property type="match status" value="1"/>
</dbReference>
<name>A0ABT1NWT7_9GAMM</name>
<keyword evidence="8 10" id="KW-1133">Transmembrane helix</keyword>
<keyword evidence="11" id="KW-0966">Cell projection</keyword>
<keyword evidence="6 10" id="KW-0812">Transmembrane</keyword>